<dbReference type="PROSITE" id="PS51257">
    <property type="entry name" value="PROKAR_LIPOPROTEIN"/>
    <property type="match status" value="1"/>
</dbReference>
<dbReference type="RefSeq" id="WP_219053653.1">
    <property type="nucleotide sequence ID" value="NZ_JAHWDP010000010.1"/>
</dbReference>
<dbReference type="AlphaFoldDB" id="A0A9X1FR68"/>
<dbReference type="InterPro" id="IPR013517">
    <property type="entry name" value="FG-GAP"/>
</dbReference>
<organism evidence="3 4">
    <name type="scientific">Halomarinibacterium sedimenti</name>
    <dbReference type="NCBI Taxonomy" id="2857106"/>
    <lineage>
        <taxon>Bacteria</taxon>
        <taxon>Pseudomonadati</taxon>
        <taxon>Bacteroidota</taxon>
        <taxon>Flavobacteriia</taxon>
        <taxon>Flavobacteriales</taxon>
        <taxon>Flavobacteriaceae</taxon>
        <taxon>Halomarinibacterium</taxon>
    </lineage>
</organism>
<gene>
    <name evidence="3" type="ORF">KXJ69_13500</name>
</gene>
<comment type="caution">
    <text evidence="3">The sequence shown here is derived from an EMBL/GenBank/DDBJ whole genome shotgun (WGS) entry which is preliminary data.</text>
</comment>
<dbReference type="PANTHER" id="PTHR16026:SF0">
    <property type="entry name" value="CARTILAGE ACIDIC PROTEIN 1"/>
    <property type="match status" value="1"/>
</dbReference>
<keyword evidence="4" id="KW-1185">Reference proteome</keyword>
<dbReference type="EMBL" id="JAHWDP010000010">
    <property type="protein sequence ID" value="MBW2939126.1"/>
    <property type="molecule type" value="Genomic_DNA"/>
</dbReference>
<evidence type="ECO:0000313" key="3">
    <source>
        <dbReference type="EMBL" id="MBW2939126.1"/>
    </source>
</evidence>
<dbReference type="InterPro" id="IPR011519">
    <property type="entry name" value="UnbV_ASPIC"/>
</dbReference>
<evidence type="ECO:0000256" key="1">
    <source>
        <dbReference type="SAM" id="SignalP"/>
    </source>
</evidence>
<proteinExistence type="predicted"/>
<feature type="domain" description="ASPIC/UnbV" evidence="2">
    <location>
        <begin position="519"/>
        <end position="586"/>
    </location>
</feature>
<evidence type="ECO:0000313" key="4">
    <source>
        <dbReference type="Proteomes" id="UP001138686"/>
    </source>
</evidence>
<reference evidence="3" key="1">
    <citation type="submission" date="2021-07" db="EMBL/GenBank/DDBJ databases">
        <title>Aureisphaera sp. CAU 1614 isolated from sea sediment.</title>
        <authorList>
            <person name="Kim W."/>
        </authorList>
    </citation>
    <scope>NUCLEOTIDE SEQUENCE</scope>
    <source>
        <strain evidence="3">CAU 1614</strain>
    </source>
</reference>
<name>A0A9X1FR68_9FLAO</name>
<dbReference type="PANTHER" id="PTHR16026">
    <property type="entry name" value="CARTILAGE ACIDIC PROTEIN 1"/>
    <property type="match status" value="1"/>
</dbReference>
<feature type="chain" id="PRO_5040949105" evidence="1">
    <location>
        <begin position="22"/>
        <end position="1094"/>
    </location>
</feature>
<feature type="signal peptide" evidence="1">
    <location>
        <begin position="1"/>
        <end position="21"/>
    </location>
</feature>
<accession>A0A9X1FR68</accession>
<evidence type="ECO:0000259" key="2">
    <source>
        <dbReference type="Pfam" id="PF07593"/>
    </source>
</evidence>
<sequence length="1094" mass="121680">MKPVLALFCGLLLLLSCNDSKTDTNSATDEVMPLFKKLDSDKSGIAFRNSMIQTADFNFMNYMYIYTGAGVAAGDIDNDGLIDLYFVSNAGPNKLYKNKGNLKFEDITTTSQTEDYTGFSTGVSMWDANGDGWLDIYVCKAGSLGDDNGRRNLLFINNKNGTFTESAKTFGLDSPGYSTQAYPIDYDRDGDLDLYLVNHRYDFQNNGRINSKIQAQIEENTSDQLFRNDGNSFTNVTLEAGLVNKAWGLSGVISDFNNDGWDDIYVANDFMEPDFLYINQKNGTFKNEINERMKHISNFSMGSDFADLNNDLHNDLVTLDMVSESHVKSKENMASMSTPNFLTMVKIGYHHQYMTNTLQWGDSQGNFRESALMSGIAKTDWSWAPLLADFDNDGYKDIFIANGVDRDYTNQDARNKLKEVMIRGESMTLDSVLNSFPSQPVENYIYQNNGDLTFTKKSNEWGLEMPTYSYGASYADLDNDGDLDLIVNNLNAECGIFENQSQNKYLQIKLQGPNKNIFGVGSKVFIETEKGQQKQELFLNRGYESSVTPILNFGLGNSEEVKRIGVIWPDGKISEIGKTKSNQLVTIDYNKAKTGNLSFETTRLKKKAINPIDLGINYKHVENTFDDYALQLLIPQKQSSKGTKLTVGDVNGDGLEDFFVGNAGGNTAALYIQKTDGSFLATNENLWQSEKQYEDANALFFDADNDGDLDLYVVSAGYELKENSPLLQDRLYTNDGKGNFKKDATALPKMLVSGKAIAVSDIDGDNDLDIFVGGNVVPGKYPLTPQSFLLKNEGGKFVDVTSENQELANVGMISEVLFTDYDGDNDKDLLLVGEWMTPTLFKNNQGSFSKDKAAKGLENLEGWWFSATQADLDGDGDIDYILGNLGANNKFHPSKEKPLFISAKDFDNNGTFDVAMSKISNGKVVPVRGKECSSQQNPFLLDKIKTYKEFAHLEFKDIYGEDELKDAFKLQAHEFESVLVFNEGNGNFKVVHLPNDAQMGPTMATLVKDINGDGNLDILGVGGLYDAEVETVRYDGNFGYVLLGDGNGNYVAEKQYEPYIPFDAKDVKQVTIGGVTHYVVVSNNSHLEVFTYQL</sequence>
<protein>
    <submittedName>
        <fullName evidence="3">VCBS repeat-containing protein</fullName>
    </submittedName>
</protein>
<dbReference type="Proteomes" id="UP001138686">
    <property type="component" value="Unassembled WGS sequence"/>
</dbReference>
<dbReference type="InterPro" id="IPR027039">
    <property type="entry name" value="Crtac1"/>
</dbReference>
<dbReference type="Pfam" id="PF07593">
    <property type="entry name" value="UnbV_ASPIC"/>
    <property type="match status" value="1"/>
</dbReference>
<dbReference type="Pfam" id="PF13517">
    <property type="entry name" value="FG-GAP_3"/>
    <property type="match status" value="6"/>
</dbReference>
<keyword evidence="1" id="KW-0732">Signal</keyword>